<dbReference type="SFLD" id="SFLDS00003">
    <property type="entry name" value="Haloacid_Dehalogenase"/>
    <property type="match status" value="1"/>
</dbReference>
<reference evidence="1 2" key="1">
    <citation type="submission" date="2015-10" db="EMBL/GenBank/DDBJ databases">
        <title>Draft genomes sequences of Candida glabrata isolates 1A, 1B, 2A, 2B, 3A and 3B.</title>
        <authorList>
            <person name="Haavelsrud O.E."/>
            <person name="Gaustad P."/>
        </authorList>
    </citation>
    <scope>NUCLEOTIDE SEQUENCE [LARGE SCALE GENOMIC DNA]</scope>
    <source>
        <strain evidence="1">910700640</strain>
    </source>
</reference>
<dbReference type="PhylomeDB" id="A0A0W0DQB4"/>
<dbReference type="VEuPathDB" id="FungiDB:CAGL0M12925g"/>
<dbReference type="VEuPathDB" id="FungiDB:B1J91_M12925g"/>
<accession>A0A0W0DQB4</accession>
<dbReference type="PANTHER" id="PTHR43481">
    <property type="entry name" value="FRUCTOSE-1-PHOSPHATE PHOSPHATASE"/>
    <property type="match status" value="1"/>
</dbReference>
<dbReference type="SFLD" id="SFLDG01129">
    <property type="entry name" value="C1.5:_HAD__Beta-PGM__Phosphata"/>
    <property type="match status" value="1"/>
</dbReference>
<dbReference type="Proteomes" id="UP000054886">
    <property type="component" value="Unassembled WGS sequence"/>
</dbReference>
<proteinExistence type="predicted"/>
<dbReference type="InterPro" id="IPR006439">
    <property type="entry name" value="HAD-SF_hydro_IA"/>
</dbReference>
<dbReference type="EMBL" id="LLZZ01000161">
    <property type="protein sequence ID" value="KTA97390.1"/>
    <property type="molecule type" value="Genomic_DNA"/>
</dbReference>
<evidence type="ECO:0000313" key="2">
    <source>
        <dbReference type="Proteomes" id="UP000054886"/>
    </source>
</evidence>
<name>A0A0W0DQB4_CANGB</name>
<dbReference type="InterPro" id="IPR023198">
    <property type="entry name" value="PGP-like_dom2"/>
</dbReference>
<dbReference type="PANTHER" id="PTHR43481:SF9">
    <property type="entry name" value="2-DEOXYGLUCOSE-6-PHOSPHATE PHOSPHATASE 1-RELATED"/>
    <property type="match status" value="1"/>
</dbReference>
<dbReference type="VEuPathDB" id="FungiDB:GVI51_M12881"/>
<dbReference type="InterPro" id="IPR051806">
    <property type="entry name" value="HAD-like_SPP"/>
</dbReference>
<dbReference type="Pfam" id="PF00702">
    <property type="entry name" value="Hydrolase"/>
    <property type="match status" value="1"/>
</dbReference>
<sequence length="246" mass="26509">MSNQFTVDLCLFDLDGTIVSTTRAVEMTWKKLCAEHDVDPEELFRFSHGTRTGEVFAKFFPDIDNTGNRAAVAFELSIADDLSLISLIPGAQELLLKLDKNTTDGSAVGERKWAIVTSGSPELTLSWFDNVLKEVGRPPVFISGADVAKGKPDPEGYYTGRNLLCQKLGLDASHARTVVFEDAPVGIMAGKAIGAITVGIAGTYDKDLLYSAGADYVVSDLNQVKVIENTKGGPIKLEIVEPLGKI</sequence>
<protein>
    <submittedName>
        <fullName evidence="1">2-deoxyglucose-6-phosphate phosphatase 2</fullName>
    </submittedName>
</protein>
<dbReference type="SUPFAM" id="SSF56784">
    <property type="entry name" value="HAD-like"/>
    <property type="match status" value="1"/>
</dbReference>
<dbReference type="VEuPathDB" id="FungiDB:GWK60_M12837"/>
<comment type="caution">
    <text evidence="1">The sequence shown here is derived from an EMBL/GenBank/DDBJ whole genome shotgun (WGS) entry which is preliminary data.</text>
</comment>
<dbReference type="Gene3D" id="1.10.150.240">
    <property type="entry name" value="Putative phosphatase, domain 2"/>
    <property type="match status" value="1"/>
</dbReference>
<gene>
    <name evidence="1" type="ORF">AO440_004407</name>
</gene>
<dbReference type="InterPro" id="IPR036412">
    <property type="entry name" value="HAD-like_sf"/>
</dbReference>
<organism evidence="1 2">
    <name type="scientific">Candida glabrata</name>
    <name type="common">Yeast</name>
    <name type="synonym">Torulopsis glabrata</name>
    <dbReference type="NCBI Taxonomy" id="5478"/>
    <lineage>
        <taxon>Eukaryota</taxon>
        <taxon>Fungi</taxon>
        <taxon>Dikarya</taxon>
        <taxon>Ascomycota</taxon>
        <taxon>Saccharomycotina</taxon>
        <taxon>Saccharomycetes</taxon>
        <taxon>Saccharomycetales</taxon>
        <taxon>Saccharomycetaceae</taxon>
        <taxon>Nakaseomyces</taxon>
    </lineage>
</organism>
<dbReference type="InterPro" id="IPR023214">
    <property type="entry name" value="HAD_sf"/>
</dbReference>
<dbReference type="NCBIfam" id="TIGR01509">
    <property type="entry name" value="HAD-SF-IA-v3"/>
    <property type="match status" value="1"/>
</dbReference>
<dbReference type="Gene3D" id="3.40.50.1000">
    <property type="entry name" value="HAD superfamily/HAD-like"/>
    <property type="match status" value="1"/>
</dbReference>
<evidence type="ECO:0000313" key="1">
    <source>
        <dbReference type="EMBL" id="KTA97390.1"/>
    </source>
</evidence>
<dbReference type="AlphaFoldDB" id="A0A0W0DQB4"/>
<dbReference type="OMA" id="HGRQGYA"/>
<dbReference type="GO" id="GO:0003850">
    <property type="term" value="F:2-deoxyglucose-6-phosphatase activity"/>
    <property type="evidence" value="ECO:0007669"/>
    <property type="project" value="TreeGrafter"/>
</dbReference>